<feature type="non-terminal residue" evidence="1">
    <location>
        <position position="1"/>
    </location>
</feature>
<dbReference type="AlphaFoldDB" id="A0A0K2UDA6"/>
<organism evidence="1">
    <name type="scientific">Lepeophtheirus salmonis</name>
    <name type="common">Salmon louse</name>
    <name type="synonym">Caligus salmonis</name>
    <dbReference type="NCBI Taxonomy" id="72036"/>
    <lineage>
        <taxon>Eukaryota</taxon>
        <taxon>Metazoa</taxon>
        <taxon>Ecdysozoa</taxon>
        <taxon>Arthropoda</taxon>
        <taxon>Crustacea</taxon>
        <taxon>Multicrustacea</taxon>
        <taxon>Hexanauplia</taxon>
        <taxon>Copepoda</taxon>
        <taxon>Siphonostomatoida</taxon>
        <taxon>Caligidae</taxon>
        <taxon>Lepeophtheirus</taxon>
    </lineage>
</organism>
<proteinExistence type="predicted"/>
<reference evidence="1" key="1">
    <citation type="submission" date="2014-05" db="EMBL/GenBank/DDBJ databases">
        <authorList>
            <person name="Chronopoulou M."/>
        </authorList>
    </citation>
    <scope>NUCLEOTIDE SEQUENCE</scope>
    <source>
        <tissue evidence="1">Whole organism</tissue>
    </source>
</reference>
<accession>A0A0K2UDA6</accession>
<sequence>RQQSSSLILEDKLKIMSLHLMNHPCHRIISRNFLTKWCHNKNTCRSSFIIKIDRRNPLLVK</sequence>
<evidence type="ECO:0000313" key="1">
    <source>
        <dbReference type="EMBL" id="CDW36228.1"/>
    </source>
</evidence>
<dbReference type="EMBL" id="HACA01018868">
    <property type="protein sequence ID" value="CDW36229.1"/>
    <property type="molecule type" value="Transcribed_RNA"/>
</dbReference>
<protein>
    <submittedName>
        <fullName evidence="1">Uncharacterized protein</fullName>
    </submittedName>
</protein>
<dbReference type="EMBL" id="HACA01018867">
    <property type="protein sequence ID" value="CDW36228.1"/>
    <property type="molecule type" value="Transcribed_RNA"/>
</dbReference>
<name>A0A0K2UDA6_LEPSM</name>